<comment type="caution">
    <text evidence="7">The sequence shown here is derived from an EMBL/GenBank/DDBJ whole genome shotgun (WGS) entry which is preliminary data.</text>
</comment>
<accession>A0ABP1FVH4</accession>
<protein>
    <submittedName>
        <fullName evidence="7">G5496 protein</fullName>
    </submittedName>
</protein>
<feature type="compositionally biased region" description="Low complexity" evidence="5">
    <location>
        <begin position="1116"/>
        <end position="1132"/>
    </location>
</feature>
<feature type="compositionally biased region" description="Low complexity" evidence="5">
    <location>
        <begin position="983"/>
        <end position="1017"/>
    </location>
</feature>
<dbReference type="InterPro" id="IPR051652">
    <property type="entry name" value="MDM2_MDM4_MUL1"/>
</dbReference>
<dbReference type="PANTHER" id="PTHR12183">
    <property type="entry name" value="MITOCHONDRIAL UBIQUITIN LIGASE ACTIVATOR OF NFKB 1"/>
    <property type="match status" value="1"/>
</dbReference>
<evidence type="ECO:0000259" key="6">
    <source>
        <dbReference type="PROSITE" id="PS50089"/>
    </source>
</evidence>
<dbReference type="PROSITE" id="PS50089">
    <property type="entry name" value="ZF_RING_2"/>
    <property type="match status" value="1"/>
</dbReference>
<feature type="compositionally biased region" description="Basic and acidic residues" evidence="5">
    <location>
        <begin position="1282"/>
        <end position="1296"/>
    </location>
</feature>
<feature type="compositionally biased region" description="Acidic residues" evidence="5">
    <location>
        <begin position="184"/>
        <end position="196"/>
    </location>
</feature>
<feature type="compositionally biased region" description="Basic and acidic residues" evidence="5">
    <location>
        <begin position="1251"/>
        <end position="1272"/>
    </location>
</feature>
<dbReference type="SMART" id="SM00184">
    <property type="entry name" value="RING"/>
    <property type="match status" value="1"/>
</dbReference>
<evidence type="ECO:0000256" key="4">
    <source>
        <dbReference type="PROSITE-ProRule" id="PRU00175"/>
    </source>
</evidence>
<feature type="compositionally biased region" description="Acidic residues" evidence="5">
    <location>
        <begin position="1187"/>
        <end position="1203"/>
    </location>
</feature>
<feature type="compositionally biased region" description="Acidic residues" evidence="5">
    <location>
        <begin position="1136"/>
        <end position="1150"/>
    </location>
</feature>
<keyword evidence="3" id="KW-0862">Zinc</keyword>
<feature type="region of interest" description="Disordered" evidence="5">
    <location>
        <begin position="261"/>
        <end position="333"/>
    </location>
</feature>
<feature type="compositionally biased region" description="Pro residues" evidence="5">
    <location>
        <begin position="1576"/>
        <end position="1592"/>
    </location>
</feature>
<dbReference type="SUPFAM" id="SSF57850">
    <property type="entry name" value="RING/U-box"/>
    <property type="match status" value="1"/>
</dbReference>
<evidence type="ECO:0000256" key="1">
    <source>
        <dbReference type="ARBA" id="ARBA00022723"/>
    </source>
</evidence>
<sequence length="1746" mass="188665">MPGGRQKAKVKSRARVKKPAAAPSTPIVQPDSHKPIDYKKWDDIPTSDEEDEELQPTHQDQSDIARMNMPPSVEREVLSQMEPSEDEADDDDTDRDTDEESDSSEDSGAWAPKQTSQQPGSSTASTSTRSTAPTAAKPAVPKPAASKFGFKSGFLTGRPTNGAASNKGKSVHKPDPGNGIKEVSDEDSDEDLDLEDEGSRGDTAGPRAARGPTGVQPLPNGKYTRAELASFEDSDAPPSLHSSEEPVTRMYYSDMDFATAKPANRGTASGNYGSRQKAAEAGSAAPSGGGGSDDSRTPRSAQNSSSAARSVKPAKETAPKATPAASEATAKYSPDQKRVAAAVLTMLKSARRSMHPAAEGVLRINFGMHHPDTKPLLGMIPTAGDLPSVAALLELAGSSVLDGLERTAKLCIRSGMTALEVFQKDCAFERLPDDTEVVEAVMPVEPHSAHKLPVTGEGGVEDNALVYSHQIRPDLATMMSFMRHKMDKQKGKTRQKYIEFYNQILPGIVELFSLKDTSAVPVSLVTRMNTTLMSYRVKAAEKVPCCSKDPMEHMFQFLIMTSAGDLKDDDNTEKLFDLLMETVPHLDEPTVFLKEAGATAQSSTDARTRAAAPVGQQNPADKIQAWVKKLGAEGDPREAAAMAVLKMNETHELMNSVQDGCMSTDKPVSQSDLFDFIEDLVPGVRDVIQSSLYQQGLDPDLRGMDFVASHFCKIAQAYRSQIALRKRPHSELFDAKLARSPRLAEYRQVKSFVRAMEVASSPLVAACSGRLQHPACRLKMELPAADAAASELEELTRPAVLAAMDKILSVFLESSNTTQTGKRLKVLLPGMEEVMKEEVDAGLQSGWLMRCASVFLPRVSKFNDEATKAGKSIREHVYQIAAEAKLPYNEQLWEELLETLLGLPDALFSAMAAVQSECEQECMQKMGKATGPEEELLAMEGVFYFVRWEGGEPILRKNPTWQRKLSKKEEDFILQHARNERNAQQPRKAATAAAAAPKAQASSKGPASSKQAPASKGAPGGIAAKKTGGLSARQQELLDEEGRGYTVCWAGGETHIIQEDPMDFPLSDKDRDFIAQQAREFWEGCPLSQAAAAAPEKPNAQGSSHVSATSKQAPVSRDGAPGGAAARQAGSSSRDDDSESLPDLMSDDELTGMSAAPSRGPNAKSPSDDKHPASGRGVPRESSASAEDMDTIEDVDSDSDGDVEDLRAPRPDRPASMPPPDYPSYPDVPYPSYPPEYWPESRLPKGVPAAEKARLREKMLKRREEQDAKALQEKLAASQEAAKQEAERKEEEERQKLAQKLIEEEEAAKKKAARQAEARQKKKAKKAKQRGLRQQKAPTKEASSDSEQGDEQEPPGTPASEAQESQEHDLAAFAGLRVSESSASAKGTAKGKAESKQAPAKAQPKPAPAKAQKPEQPRQAAAPSKEQVNGSAVPRGPDKATTAFGNVPRSVAPDAPESSSRSAAQQLPPPGKTPPLAPASEVLRELDAAIDSRDVDRLEMAIKKGDAWAKRAPINHFMTQVRQKLKQARDLQRRQLPTGAAPIPQASRAELQQPGASAFPAAVQALFQRPSSPGHIPAPIPQPQRQPSPLPVPTQAAPARAVPAPIPPHLQYMHTPRQAPHVRPYQPPVPVPVPMPSPQAAQSQPPSRAKRVTSPARHEAKVAETSQEWHPVIRQRANAVSVPAQQGSEDDDEELCVVCWEQAREIIFMNCGHMCACRGCADHIKQKDALCPLCRAKIVNSMVAKF</sequence>
<feature type="region of interest" description="Disordered" evidence="5">
    <location>
        <begin position="1521"/>
        <end position="1654"/>
    </location>
</feature>
<keyword evidence="1" id="KW-0479">Metal-binding</keyword>
<dbReference type="EMBL" id="CAXHTA020000008">
    <property type="protein sequence ID" value="CAL5223041.1"/>
    <property type="molecule type" value="Genomic_DNA"/>
</dbReference>
<feature type="compositionally biased region" description="Polar residues" evidence="5">
    <location>
        <begin position="158"/>
        <end position="168"/>
    </location>
</feature>
<name>A0ABP1FVH4_9CHLO</name>
<evidence type="ECO:0000256" key="2">
    <source>
        <dbReference type="ARBA" id="ARBA00022771"/>
    </source>
</evidence>
<feature type="compositionally biased region" description="Acidic residues" evidence="5">
    <location>
        <begin position="45"/>
        <end position="54"/>
    </location>
</feature>
<evidence type="ECO:0000256" key="3">
    <source>
        <dbReference type="ARBA" id="ARBA00022833"/>
    </source>
</evidence>
<feature type="compositionally biased region" description="Low complexity" evidence="5">
    <location>
        <begin position="1379"/>
        <end position="1411"/>
    </location>
</feature>
<feature type="region of interest" description="Disordered" evidence="5">
    <location>
        <begin position="1088"/>
        <end position="1481"/>
    </location>
</feature>
<feature type="compositionally biased region" description="Acidic residues" evidence="5">
    <location>
        <begin position="83"/>
        <end position="105"/>
    </location>
</feature>
<evidence type="ECO:0000313" key="8">
    <source>
        <dbReference type="Proteomes" id="UP001497392"/>
    </source>
</evidence>
<feature type="compositionally biased region" description="Basic and acidic residues" evidence="5">
    <location>
        <begin position="1204"/>
        <end position="1213"/>
    </location>
</feature>
<dbReference type="InterPro" id="IPR001841">
    <property type="entry name" value="Znf_RING"/>
</dbReference>
<feature type="compositionally biased region" description="Low complexity" evidence="5">
    <location>
        <begin position="319"/>
        <end position="331"/>
    </location>
</feature>
<dbReference type="PANTHER" id="PTHR12183:SF32">
    <property type="entry name" value="MITOCHONDRIAL E3 UBIQUITIN PROTEIN LIGASE 1"/>
    <property type="match status" value="1"/>
</dbReference>
<feature type="compositionally biased region" description="Basic residues" evidence="5">
    <location>
        <begin position="1320"/>
        <end position="1333"/>
    </location>
</feature>
<gene>
    <name evidence="7" type="primary">g5496</name>
    <name evidence="7" type="ORF">VP750_LOCUS4700</name>
</gene>
<feature type="compositionally biased region" description="Low complexity" evidence="5">
    <location>
        <begin position="1638"/>
        <end position="1647"/>
    </location>
</feature>
<feature type="compositionally biased region" description="Low complexity" evidence="5">
    <location>
        <begin position="298"/>
        <end position="310"/>
    </location>
</feature>
<feature type="compositionally biased region" description="Basic residues" evidence="5">
    <location>
        <begin position="1"/>
        <end position="18"/>
    </location>
</feature>
<feature type="region of interest" description="Disordered" evidence="5">
    <location>
        <begin position="978"/>
        <end position="1029"/>
    </location>
</feature>
<feature type="region of interest" description="Disordered" evidence="5">
    <location>
        <begin position="1"/>
        <end position="247"/>
    </location>
</feature>
<feature type="compositionally biased region" description="Basic and acidic residues" evidence="5">
    <location>
        <begin position="31"/>
        <end position="43"/>
    </location>
</feature>
<keyword evidence="8" id="KW-1185">Reference proteome</keyword>
<feature type="compositionally biased region" description="Low complexity" evidence="5">
    <location>
        <begin position="1593"/>
        <end position="1603"/>
    </location>
</feature>
<feature type="compositionally biased region" description="Polar residues" evidence="5">
    <location>
        <begin position="1100"/>
        <end position="1113"/>
    </location>
</feature>
<feature type="compositionally biased region" description="Pro residues" evidence="5">
    <location>
        <begin position="1467"/>
        <end position="1477"/>
    </location>
</feature>
<dbReference type="Pfam" id="PF13920">
    <property type="entry name" value="zf-C3HC4_3"/>
    <property type="match status" value="1"/>
</dbReference>
<reference evidence="7 8" key="1">
    <citation type="submission" date="2024-06" db="EMBL/GenBank/DDBJ databases">
        <authorList>
            <person name="Kraege A."/>
            <person name="Thomma B."/>
        </authorList>
    </citation>
    <scope>NUCLEOTIDE SEQUENCE [LARGE SCALE GENOMIC DNA]</scope>
</reference>
<proteinExistence type="predicted"/>
<evidence type="ECO:0000313" key="7">
    <source>
        <dbReference type="EMBL" id="CAL5223041.1"/>
    </source>
</evidence>
<organism evidence="7 8">
    <name type="scientific">Coccomyxa viridis</name>
    <dbReference type="NCBI Taxonomy" id="1274662"/>
    <lineage>
        <taxon>Eukaryota</taxon>
        <taxon>Viridiplantae</taxon>
        <taxon>Chlorophyta</taxon>
        <taxon>core chlorophytes</taxon>
        <taxon>Trebouxiophyceae</taxon>
        <taxon>Trebouxiophyceae incertae sedis</taxon>
        <taxon>Coccomyxaceae</taxon>
        <taxon>Coccomyxa</taxon>
    </lineage>
</organism>
<evidence type="ECO:0000256" key="5">
    <source>
        <dbReference type="SAM" id="MobiDB-lite"/>
    </source>
</evidence>
<keyword evidence="2 4" id="KW-0863">Zinc-finger</keyword>
<dbReference type="Gene3D" id="3.30.40.10">
    <property type="entry name" value="Zinc/RING finger domain, C3HC4 (zinc finger)"/>
    <property type="match status" value="1"/>
</dbReference>
<feature type="compositionally biased region" description="Pro residues" evidence="5">
    <location>
        <begin position="1216"/>
        <end position="1237"/>
    </location>
</feature>
<feature type="compositionally biased region" description="Pro residues" evidence="5">
    <location>
        <begin position="1625"/>
        <end position="1637"/>
    </location>
</feature>
<feature type="compositionally biased region" description="Low complexity" evidence="5">
    <location>
        <begin position="121"/>
        <end position="145"/>
    </location>
</feature>
<feature type="domain" description="RING-type" evidence="6">
    <location>
        <begin position="1696"/>
        <end position="1735"/>
    </location>
</feature>
<dbReference type="Proteomes" id="UP001497392">
    <property type="component" value="Unassembled WGS sequence"/>
</dbReference>
<dbReference type="InterPro" id="IPR013083">
    <property type="entry name" value="Znf_RING/FYVE/PHD"/>
</dbReference>